<protein>
    <recommendedName>
        <fullName evidence="3">Transcriptional coactivator p15 (PC4) C-terminal domain-containing protein</fullName>
    </recommendedName>
</protein>
<evidence type="ECO:0008006" key="3">
    <source>
        <dbReference type="Google" id="ProtNLM"/>
    </source>
</evidence>
<dbReference type="Proteomes" id="UP000305267">
    <property type="component" value="Unassembled WGS sequence"/>
</dbReference>
<dbReference type="EMBL" id="VDDA01000042">
    <property type="protein sequence ID" value="TNC07095.1"/>
    <property type="molecule type" value="Genomic_DNA"/>
</dbReference>
<organism evidence="1 2">
    <name type="scientific">Methylobacterium terricola</name>
    <dbReference type="NCBI Taxonomy" id="2583531"/>
    <lineage>
        <taxon>Bacteria</taxon>
        <taxon>Pseudomonadati</taxon>
        <taxon>Pseudomonadota</taxon>
        <taxon>Alphaproteobacteria</taxon>
        <taxon>Hyphomicrobiales</taxon>
        <taxon>Methylobacteriaceae</taxon>
        <taxon>Methylobacterium</taxon>
    </lineage>
</organism>
<sequence>MTVTVARVPKSAREEVRVSLREMDGVRLVEMRVWEVRDGQAARTGKFVLLPARHAPDLAEAIMKAVRFAMVGDALRP</sequence>
<keyword evidence="2" id="KW-1185">Reference proteome</keyword>
<evidence type="ECO:0000313" key="2">
    <source>
        <dbReference type="Proteomes" id="UP000305267"/>
    </source>
</evidence>
<gene>
    <name evidence="1" type="ORF">FF100_33510</name>
</gene>
<evidence type="ECO:0000313" key="1">
    <source>
        <dbReference type="EMBL" id="TNC07095.1"/>
    </source>
</evidence>
<name>A0A5C4L6T9_9HYPH</name>
<dbReference type="RefSeq" id="WP_139040351.1">
    <property type="nucleotide sequence ID" value="NZ_VDDA01000042.1"/>
</dbReference>
<dbReference type="AlphaFoldDB" id="A0A5C4L6T9"/>
<reference evidence="1 2" key="1">
    <citation type="submission" date="2019-06" db="EMBL/GenBank/DDBJ databases">
        <title>Genome of Methylobacterium sp. 17Sr1-39.</title>
        <authorList>
            <person name="Seo T."/>
        </authorList>
    </citation>
    <scope>NUCLEOTIDE SEQUENCE [LARGE SCALE GENOMIC DNA]</scope>
    <source>
        <strain evidence="1 2">17Sr1-39</strain>
    </source>
</reference>
<proteinExistence type="predicted"/>
<accession>A0A5C4L6T9</accession>
<comment type="caution">
    <text evidence="1">The sequence shown here is derived from an EMBL/GenBank/DDBJ whole genome shotgun (WGS) entry which is preliminary data.</text>
</comment>